<evidence type="ECO:0000256" key="2">
    <source>
        <dbReference type="SAM" id="Phobius"/>
    </source>
</evidence>
<evidence type="ECO:0000256" key="3">
    <source>
        <dbReference type="SAM" id="SignalP"/>
    </source>
</evidence>
<organism evidence="4 5">
    <name type="scientific">Lasiodiplodia theobromae</name>
    <dbReference type="NCBI Taxonomy" id="45133"/>
    <lineage>
        <taxon>Eukaryota</taxon>
        <taxon>Fungi</taxon>
        <taxon>Dikarya</taxon>
        <taxon>Ascomycota</taxon>
        <taxon>Pezizomycotina</taxon>
        <taxon>Dothideomycetes</taxon>
        <taxon>Dothideomycetes incertae sedis</taxon>
        <taxon>Botryosphaeriales</taxon>
        <taxon>Botryosphaeriaceae</taxon>
        <taxon>Lasiodiplodia</taxon>
    </lineage>
</organism>
<dbReference type="OrthoDB" id="2331100at2759"/>
<evidence type="ECO:0000313" key="5">
    <source>
        <dbReference type="Proteomes" id="UP000325902"/>
    </source>
</evidence>
<evidence type="ECO:0000313" key="4">
    <source>
        <dbReference type="EMBL" id="KAB2574202.1"/>
    </source>
</evidence>
<keyword evidence="2" id="KW-0472">Membrane</keyword>
<gene>
    <name evidence="4" type="ORF">DBV05_g7180</name>
</gene>
<evidence type="ECO:0000256" key="1">
    <source>
        <dbReference type="SAM" id="MobiDB-lite"/>
    </source>
</evidence>
<feature type="region of interest" description="Disordered" evidence="1">
    <location>
        <begin position="172"/>
        <end position="192"/>
    </location>
</feature>
<proteinExistence type="predicted"/>
<dbReference type="AlphaFoldDB" id="A0A5N5DA79"/>
<keyword evidence="2" id="KW-0812">Transmembrane</keyword>
<dbReference type="Gene3D" id="2.60.40.420">
    <property type="entry name" value="Cupredoxins - blue copper proteins"/>
    <property type="match status" value="1"/>
</dbReference>
<feature type="compositionally biased region" description="Low complexity" evidence="1">
    <location>
        <begin position="178"/>
        <end position="192"/>
    </location>
</feature>
<reference evidence="4 5" key="1">
    <citation type="journal article" date="2019" name="Sci. Rep.">
        <title>A multi-omics analysis of the grapevine pathogen Lasiodiplodia theobromae reveals that temperature affects the expression of virulence- and pathogenicity-related genes.</title>
        <authorList>
            <person name="Felix C."/>
            <person name="Meneses R."/>
            <person name="Goncalves M.F.M."/>
            <person name="Tilleman L."/>
            <person name="Duarte A.S."/>
            <person name="Jorrin-Novo J.V."/>
            <person name="Van de Peer Y."/>
            <person name="Deforce D."/>
            <person name="Van Nieuwerburgh F."/>
            <person name="Esteves A.C."/>
            <person name="Alves A."/>
        </authorList>
    </citation>
    <scope>NUCLEOTIDE SEQUENCE [LARGE SCALE GENOMIC DNA]</scope>
    <source>
        <strain evidence="4 5">LA-SOL3</strain>
    </source>
</reference>
<feature type="transmembrane region" description="Helical" evidence="2">
    <location>
        <begin position="199"/>
        <end position="222"/>
    </location>
</feature>
<dbReference type="InterPro" id="IPR052953">
    <property type="entry name" value="Ser-rich/MCO-related"/>
</dbReference>
<dbReference type="CDD" id="cd12087">
    <property type="entry name" value="TM_EGFR-like"/>
    <property type="match status" value="1"/>
</dbReference>
<dbReference type="EMBL" id="VCHE01000047">
    <property type="protein sequence ID" value="KAB2574202.1"/>
    <property type="molecule type" value="Genomic_DNA"/>
</dbReference>
<dbReference type="Proteomes" id="UP000325902">
    <property type="component" value="Unassembled WGS sequence"/>
</dbReference>
<feature type="compositionally biased region" description="Pro residues" evidence="1">
    <location>
        <begin position="271"/>
        <end position="280"/>
    </location>
</feature>
<name>A0A5N5DA79_9PEZI</name>
<comment type="caution">
    <text evidence="4">The sequence shown here is derived from an EMBL/GenBank/DDBJ whole genome shotgun (WGS) entry which is preliminary data.</text>
</comment>
<sequence length="382" mass="40713">MRAFLAAIAALRLATGVFGQTTTTSSSRTIHTVAVGANGHNFTPNTTYADPGDIVVFDFYPTNHSVIRGEYANNTSICGVAGCNPCVPWELYHANEDYQGFFSENRIIDTFTNRQTWNLTINNTEPIWFYCDAIESCSPNGMVGVINPQNGSSFNYQHTEAMDSVYQLAPGQTWPAEGSSSTSSSSSGGHHSSSLSGGAIAGIVVGSVAFVAMAAALMFFVGRSRAYGKFFKHTQSQPPLSEIGDHSSQPGGMGGGSLPPWSDGTPSRLGSPPPTMPGSPPIGAGQNEKPVNQARWSDSTAFTHNNVNTQPRYSSPPPQEHMMFVGYNRQTGAPEFAPELPGDHEIHQVGGPDATIREEARVIGGSPVEMDANEARRLKGGH</sequence>
<dbReference type="SUPFAM" id="SSF49503">
    <property type="entry name" value="Cupredoxins"/>
    <property type="match status" value="1"/>
</dbReference>
<feature type="signal peptide" evidence="3">
    <location>
        <begin position="1"/>
        <end position="19"/>
    </location>
</feature>
<dbReference type="PANTHER" id="PTHR34883:SF8">
    <property type="entry name" value="EXTRACELLULAR SERINE-RICH PROTEIN (AFU_ORTHOLOGUE AFUA_6G00670)"/>
    <property type="match status" value="1"/>
</dbReference>
<evidence type="ECO:0008006" key="6">
    <source>
        <dbReference type="Google" id="ProtNLM"/>
    </source>
</evidence>
<protein>
    <recommendedName>
        <fullName evidence="6">Extracellular serine-rich protein</fullName>
    </recommendedName>
</protein>
<dbReference type="PANTHER" id="PTHR34883">
    <property type="entry name" value="SERINE-RICH PROTEIN, PUTATIVE-RELATED-RELATED"/>
    <property type="match status" value="1"/>
</dbReference>
<accession>A0A5N5DA79</accession>
<keyword evidence="2" id="KW-1133">Transmembrane helix</keyword>
<feature type="chain" id="PRO_5024821501" description="Extracellular serine-rich protein" evidence="3">
    <location>
        <begin position="20"/>
        <end position="382"/>
    </location>
</feature>
<dbReference type="InterPro" id="IPR008972">
    <property type="entry name" value="Cupredoxin"/>
</dbReference>
<keyword evidence="5" id="KW-1185">Reference proteome</keyword>
<keyword evidence="3" id="KW-0732">Signal</keyword>
<feature type="region of interest" description="Disordered" evidence="1">
    <location>
        <begin position="234"/>
        <end position="292"/>
    </location>
</feature>